<dbReference type="InterPro" id="IPR018946">
    <property type="entry name" value="PhoD-like_MPP"/>
</dbReference>
<feature type="domain" description="PhoD-like phosphatase metallophosphatase" evidence="1">
    <location>
        <begin position="191"/>
        <end position="386"/>
    </location>
</feature>
<name>A0A6I6KCX8_9BACT</name>
<proteinExistence type="predicted"/>
<dbReference type="SUPFAM" id="SSF56300">
    <property type="entry name" value="Metallo-dependent phosphatases"/>
    <property type="match status" value="1"/>
</dbReference>
<evidence type="ECO:0000313" key="2">
    <source>
        <dbReference type="EMBL" id="QGY48134.1"/>
    </source>
</evidence>
<dbReference type="PANTHER" id="PTHR33987">
    <property type="entry name" value="CALCINEURIN-LIKE METALLO-PHOSPHOESTERASE SUPERFAMILY PROTEIN"/>
    <property type="match status" value="1"/>
</dbReference>
<dbReference type="KEGG" id="mcos:GM418_16480"/>
<dbReference type="Proteomes" id="UP000428260">
    <property type="component" value="Chromosome"/>
</dbReference>
<dbReference type="InterPro" id="IPR038607">
    <property type="entry name" value="PhoD-like_sf"/>
</dbReference>
<dbReference type="InterPro" id="IPR029052">
    <property type="entry name" value="Metallo-depent_PP-like"/>
</dbReference>
<dbReference type="PANTHER" id="PTHR33987:SF1">
    <property type="entry name" value="CALCINEURIN-LIKE METALLO-PHOSPHOESTERASE SUPERFAMILY PROTEIN"/>
    <property type="match status" value="1"/>
</dbReference>
<gene>
    <name evidence="2" type="ORF">GM418_16480</name>
</gene>
<reference evidence="2 3" key="1">
    <citation type="submission" date="2019-11" db="EMBL/GenBank/DDBJ databases">
        <authorList>
            <person name="Zheng R.K."/>
            <person name="Sun C.M."/>
        </authorList>
    </citation>
    <scope>NUCLEOTIDE SEQUENCE [LARGE SCALE GENOMIC DNA]</scope>
    <source>
        <strain evidence="2 3">WC007</strain>
    </source>
</reference>
<sequence>MDTRLLDSYGLLPENIRQFYFDARSVFLGTPDADFTNPGIIAAARKNNLPIMGGPMLGKLSENSVNIWIRPSTSEPLVVKVKKSGSSDEKSYIKNSVEPGVEQRIILDGLSSATEYEYTVYTNGKGVAEGSFTTAPASGEKNSFRIAFGSCFHKIGLHNPNLINQILKREPQAMMLLGDIAVDDRENRINLHRSDYMLRDISKPWKELAANVPLYTSWDDHDYYNNDLSGTPKGFTTADREAARAVWQQNWNNPENKKPGIYFNSRIGPVEIIMLDTRSCRENGQRGRYGSYLGPEQLTWLKKTLKNSEAPFKIISSGTMWSDYVSNGKDSWGTWDTKAREEIFAFIESENISGVLLISGDRHGARGFTIPRPSGFKLYEFEAASLGGVPGPDAMAKDSTNQLFGYHGTAAVAFGEFTFDIQEDTPAVTFRLIDQFGNILEKYTLPYKKLTPP</sequence>
<dbReference type="CDD" id="cd07389">
    <property type="entry name" value="MPP_PhoD"/>
    <property type="match status" value="1"/>
</dbReference>
<evidence type="ECO:0000259" key="1">
    <source>
        <dbReference type="Pfam" id="PF09423"/>
    </source>
</evidence>
<dbReference type="Gene3D" id="3.60.21.70">
    <property type="entry name" value="PhoD-like phosphatase"/>
    <property type="match status" value="1"/>
</dbReference>
<evidence type="ECO:0000313" key="3">
    <source>
        <dbReference type="Proteomes" id="UP000428260"/>
    </source>
</evidence>
<keyword evidence="3" id="KW-1185">Reference proteome</keyword>
<accession>A0A6I6KCX8</accession>
<dbReference type="Pfam" id="PF09423">
    <property type="entry name" value="PhoD"/>
    <property type="match status" value="1"/>
</dbReference>
<dbReference type="EMBL" id="CP046401">
    <property type="protein sequence ID" value="QGY48134.1"/>
    <property type="molecule type" value="Genomic_DNA"/>
</dbReference>
<organism evidence="2 3">
    <name type="scientific">Maribellus comscasis</name>
    <dbReference type="NCBI Taxonomy" id="2681766"/>
    <lineage>
        <taxon>Bacteria</taxon>
        <taxon>Pseudomonadati</taxon>
        <taxon>Bacteroidota</taxon>
        <taxon>Bacteroidia</taxon>
        <taxon>Marinilabiliales</taxon>
        <taxon>Prolixibacteraceae</taxon>
        <taxon>Maribellus</taxon>
    </lineage>
</organism>
<dbReference type="AlphaFoldDB" id="A0A6I6KCX8"/>
<protein>
    <submittedName>
        <fullName evidence="2">Alkaline phosphatase family protein</fullName>
    </submittedName>
</protein>